<dbReference type="InterPro" id="IPR021790">
    <property type="entry name" value="PTBP1-like_RRM2"/>
</dbReference>
<dbReference type="AlphaFoldDB" id="A0A0A8XZ31"/>
<dbReference type="SUPFAM" id="SSF54928">
    <property type="entry name" value="RNA-binding domain, RBD"/>
    <property type="match status" value="1"/>
</dbReference>
<evidence type="ECO:0000259" key="4">
    <source>
        <dbReference type="Pfam" id="PF11835"/>
    </source>
</evidence>
<dbReference type="InterPro" id="IPR035979">
    <property type="entry name" value="RBD_domain_sf"/>
</dbReference>
<keyword evidence="2" id="KW-0694">RNA-binding</keyword>
<evidence type="ECO:0000256" key="1">
    <source>
        <dbReference type="ARBA" id="ARBA00022737"/>
    </source>
</evidence>
<dbReference type="InterPro" id="IPR012677">
    <property type="entry name" value="Nucleotide-bd_a/b_plait_sf"/>
</dbReference>
<reference evidence="5" key="2">
    <citation type="journal article" date="2015" name="Data Brief">
        <title>Shoot transcriptome of the giant reed, Arundo donax.</title>
        <authorList>
            <person name="Barrero R.A."/>
            <person name="Guerrero F.D."/>
            <person name="Moolhuijzen P."/>
            <person name="Goolsby J.A."/>
            <person name="Tidwell J."/>
            <person name="Bellgard S.E."/>
            <person name="Bellgard M.I."/>
        </authorList>
    </citation>
    <scope>NUCLEOTIDE SEQUENCE</scope>
    <source>
        <tissue evidence="5">Shoot tissue taken approximately 20 cm above the soil surface</tissue>
    </source>
</reference>
<organism evidence="5">
    <name type="scientific">Arundo donax</name>
    <name type="common">Giant reed</name>
    <name type="synonym">Donax arundinaceus</name>
    <dbReference type="NCBI Taxonomy" id="35708"/>
    <lineage>
        <taxon>Eukaryota</taxon>
        <taxon>Viridiplantae</taxon>
        <taxon>Streptophyta</taxon>
        <taxon>Embryophyta</taxon>
        <taxon>Tracheophyta</taxon>
        <taxon>Spermatophyta</taxon>
        <taxon>Magnoliopsida</taxon>
        <taxon>Liliopsida</taxon>
        <taxon>Poales</taxon>
        <taxon>Poaceae</taxon>
        <taxon>PACMAD clade</taxon>
        <taxon>Arundinoideae</taxon>
        <taxon>Arundineae</taxon>
        <taxon>Arundo</taxon>
    </lineage>
</organism>
<evidence type="ECO:0000256" key="3">
    <source>
        <dbReference type="SAM" id="MobiDB-lite"/>
    </source>
</evidence>
<dbReference type="PANTHER" id="PTHR15592">
    <property type="entry name" value="MATRIN 3/NUCLEAR PROTEIN 220-RELATED"/>
    <property type="match status" value="1"/>
</dbReference>
<dbReference type="Gene3D" id="3.30.70.330">
    <property type="match status" value="1"/>
</dbReference>
<dbReference type="EMBL" id="GBRH01278651">
    <property type="protein sequence ID" value="JAD19244.1"/>
    <property type="molecule type" value="Transcribed_RNA"/>
</dbReference>
<reference evidence="5" key="1">
    <citation type="submission" date="2014-09" db="EMBL/GenBank/DDBJ databases">
        <authorList>
            <person name="Magalhaes I.L.F."/>
            <person name="Oliveira U."/>
            <person name="Santos F.R."/>
            <person name="Vidigal T.H.D.A."/>
            <person name="Brescovit A.D."/>
            <person name="Santos A.J."/>
        </authorList>
    </citation>
    <scope>NUCLEOTIDE SEQUENCE</scope>
    <source>
        <tissue evidence="5">Shoot tissue taken approximately 20 cm above the soil surface</tissue>
    </source>
</reference>
<evidence type="ECO:0000256" key="2">
    <source>
        <dbReference type="ARBA" id="ARBA00022884"/>
    </source>
</evidence>
<evidence type="ECO:0000313" key="5">
    <source>
        <dbReference type="EMBL" id="JAD19244.1"/>
    </source>
</evidence>
<sequence>MLNGRNIYDGCCQLQIEYAIVQGQEIGSEHHMFDKMASHQKVRQGGVLQVTVSRVLHPVTNDVLWQVFGVYGVQRISMFQRGTDVEACVKHWSEQEAERAQDATHGRCIYDGCCVLDVQCVSPIPSGSATTTFTRLMATPSHDTCSTVMARRCSTACLSIATEPDHGVTPFAVHAITTGATSISSKPATEPSTSPTRCLMPRPCSDNFISSSTVDTISTCSEPTTVPCSMVGGGHAVNAKSGDMHAADVSMLKGDASVVILTPAELSRVSEVKSLVTIKLNTKVHAGCFTECLGRDVSYICVIAMSRPPTRVAVLIPVKHPECYFLVFRPPPQPPWAPTSCCHIYSPSRTQPTPGRPPDSPSLTVCNTKEWLLLSWSPPTHQCKVKRIGIQILYQLGELWESCFYLPDQVVCAKSMSVKMLDWSENSCNWTQPTQRCRFKFIQFAECNQYKLRPISIRIQFGEAQKYFFNLPTVCELIINWWHVQFRSKLRHQNVGAIHQKLHWESSERYIILINLGGQVATLLHFLTERLWYAVTLSLGFLSAHQRKTILLRPWPPPPKHAVLLLWYVKWARLNSSRIAVVHADLKLLKSSAALQMLRFGISGERRESVEQENFDLIPYLICATACPTDNLFFKPPQALVEFLLTNVIDALDMLALDTSWNYWSICLTAMLIQIASNGIEVLLLLQLSDQSQGAFEVTVPLCYADQNVREQVPLKPWACIQWKSVGAWTGLNTSIGCQWRDQPTRSMEELSNPWDPGGFNDSGLGASRVSRGGDVMDPGSPRAARLQTTKDWAAWAGL</sequence>
<keyword evidence="1" id="KW-0677">Repeat</keyword>
<proteinExistence type="predicted"/>
<name>A0A0A8XZ31_ARUDO</name>
<dbReference type="Pfam" id="PF11835">
    <property type="entry name" value="RRM_8"/>
    <property type="match status" value="1"/>
</dbReference>
<dbReference type="CDD" id="cd12422">
    <property type="entry name" value="RRM2_PTBP1_hnRNPL_like"/>
    <property type="match status" value="1"/>
</dbReference>
<dbReference type="GO" id="GO:0003723">
    <property type="term" value="F:RNA binding"/>
    <property type="evidence" value="ECO:0007669"/>
    <property type="project" value="UniProtKB-KW"/>
</dbReference>
<protein>
    <recommendedName>
        <fullName evidence="4">PTBP1-like RNA recognition motif 2 domain-containing protein</fullName>
    </recommendedName>
</protein>
<accession>A0A0A8XZ31</accession>
<feature type="domain" description="PTBP1-like RNA recognition motif 2" evidence="4">
    <location>
        <begin position="37"/>
        <end position="121"/>
    </location>
</feature>
<feature type="region of interest" description="Disordered" evidence="3">
    <location>
        <begin position="748"/>
        <end position="767"/>
    </location>
</feature>